<feature type="region of interest" description="Disordered" evidence="1">
    <location>
        <begin position="1"/>
        <end position="87"/>
    </location>
</feature>
<accession>A0A0F7L7U1</accession>
<reference evidence="2" key="2">
    <citation type="submission" date="2015-03" db="EMBL/GenBank/DDBJ databases">
        <authorList>
            <person name="Chow C.-E.T."/>
            <person name="Winget D.M."/>
            <person name="White R.A.III."/>
            <person name="Hallam S.J."/>
            <person name="Suttle C.A."/>
        </authorList>
    </citation>
    <scope>NUCLEOTIDE SEQUENCE</scope>
    <source>
        <strain evidence="2">Anoxic2_5</strain>
    </source>
</reference>
<feature type="compositionally biased region" description="Low complexity" evidence="1">
    <location>
        <begin position="131"/>
        <end position="160"/>
    </location>
</feature>
<sequence length="166" mass="17744">MAQELGRTPRSLRGHQRGPQRSAFQFRRTARAGHGEPRRRRTGPPIAADQGPPTEAALSTSGLPAETVRAGHVPPDSRSLALRTHHGGRGSLRLQTLHPLPHRFPVVLVDAVLEQRPVTHRGRSDSGRAHGPSTGGRSSRATTSTPRATAATVATRASTTWPHVSA</sequence>
<evidence type="ECO:0000313" key="2">
    <source>
        <dbReference type="EMBL" id="AKH47101.1"/>
    </source>
</evidence>
<reference evidence="2" key="1">
    <citation type="journal article" date="2015" name="Front. Microbiol.">
        <title>Combining genomic sequencing methods to explore viral diversity and reveal potential virus-host interactions.</title>
        <authorList>
            <person name="Chow C.E."/>
            <person name="Winget D.M."/>
            <person name="White R.A.III."/>
            <person name="Hallam S.J."/>
            <person name="Suttle C.A."/>
        </authorList>
    </citation>
    <scope>NUCLEOTIDE SEQUENCE</scope>
    <source>
        <strain evidence="2">Anoxic2_5</strain>
    </source>
</reference>
<evidence type="ECO:0000256" key="1">
    <source>
        <dbReference type="SAM" id="MobiDB-lite"/>
    </source>
</evidence>
<name>A0A0F7L7U1_9VIRU</name>
<proteinExistence type="predicted"/>
<organism evidence="2">
    <name type="scientific">uncultured marine virus</name>
    <dbReference type="NCBI Taxonomy" id="186617"/>
    <lineage>
        <taxon>Viruses</taxon>
        <taxon>environmental samples</taxon>
    </lineage>
</organism>
<dbReference type="EMBL" id="KR029589">
    <property type="protein sequence ID" value="AKH47101.1"/>
    <property type="molecule type" value="Genomic_DNA"/>
</dbReference>
<protein>
    <submittedName>
        <fullName evidence="2">Uncharacterized protein</fullName>
    </submittedName>
</protein>
<feature type="region of interest" description="Disordered" evidence="1">
    <location>
        <begin position="117"/>
        <end position="166"/>
    </location>
</feature>